<organism evidence="1 2">
    <name type="scientific">Maridesulfovibrio hydrothermalis AM13 = DSM 14728</name>
    <dbReference type="NCBI Taxonomy" id="1121451"/>
    <lineage>
        <taxon>Bacteria</taxon>
        <taxon>Pseudomonadati</taxon>
        <taxon>Thermodesulfobacteriota</taxon>
        <taxon>Desulfovibrionia</taxon>
        <taxon>Desulfovibrionales</taxon>
        <taxon>Desulfovibrionaceae</taxon>
        <taxon>Maridesulfovibrio</taxon>
    </lineage>
</organism>
<keyword evidence="2" id="KW-1185">Reference proteome</keyword>
<dbReference type="EMBL" id="FO203522">
    <property type="protein sequence ID" value="CCO22276.1"/>
    <property type="molecule type" value="Genomic_DNA"/>
</dbReference>
<sequence>MLNLIVDQYRNGKQNYVLVARCAPKSEVMFKMLQKIGFNHTGTGAEGFRGLGMLV</sequence>
<name>L0R9K6_9BACT</name>
<dbReference type="KEGG" id="dhy:DESAM_10295"/>
<evidence type="ECO:0000313" key="2">
    <source>
        <dbReference type="Proteomes" id="UP000010808"/>
    </source>
</evidence>
<dbReference type="HOGENOM" id="CLU_3024696_0_0_7"/>
<dbReference type="AlphaFoldDB" id="L0R9K6"/>
<dbReference type="Proteomes" id="UP000010808">
    <property type="component" value="Chromosome"/>
</dbReference>
<accession>L0R9K6</accession>
<proteinExistence type="predicted"/>
<evidence type="ECO:0000313" key="1">
    <source>
        <dbReference type="EMBL" id="CCO22276.1"/>
    </source>
</evidence>
<protein>
    <submittedName>
        <fullName evidence="1">Uncharacterized protein</fullName>
    </submittedName>
</protein>
<reference evidence="1 2" key="1">
    <citation type="submission" date="2012-10" db="EMBL/GenBank/DDBJ databases">
        <authorList>
            <person name="Genoscope - CEA"/>
        </authorList>
    </citation>
    <scope>NUCLEOTIDE SEQUENCE [LARGE SCALE GENOMIC DNA]</scope>
    <source>
        <strain evidence="2">AM13 / DSM 14728</strain>
    </source>
</reference>
<gene>
    <name evidence="1" type="ORF">DESAM_10295</name>
</gene>